<protein>
    <recommendedName>
        <fullName evidence="4">DUF4913 domain-containing protein</fullName>
    </recommendedName>
</protein>
<dbReference type="OrthoDB" id="4139717at2"/>
<sequence length="187" mass="21369">MSDDPFDPFDESGDYGVRSPDPSEVSRLQIEVRSLRDTVNQQNRAIEAIDGVLGRLVDVREGELRTAPWCYHQPPPMKDVDVLPTWVAWFNLRYAPQEQTKRIPYCWEQHGGLAAEIATLAFAWRRAFNDAKSNSDAAQMWHDRWLPGFLQRMRQWAPADCFDGSHRAPRDEVPAPFTVSEQDGASP</sequence>
<evidence type="ECO:0008006" key="4">
    <source>
        <dbReference type="Google" id="ProtNLM"/>
    </source>
</evidence>
<gene>
    <name evidence="2" type="ORF">FOE78_04950</name>
</gene>
<evidence type="ECO:0000313" key="2">
    <source>
        <dbReference type="EMBL" id="QDP95345.1"/>
    </source>
</evidence>
<dbReference type="RefSeq" id="WP_143985318.1">
    <property type="nucleotide sequence ID" value="NZ_CP041692.1"/>
</dbReference>
<dbReference type="EMBL" id="CP041692">
    <property type="protein sequence ID" value="QDP95345.1"/>
    <property type="molecule type" value="Genomic_DNA"/>
</dbReference>
<feature type="region of interest" description="Disordered" evidence="1">
    <location>
        <begin position="1"/>
        <end position="24"/>
    </location>
</feature>
<name>A0A516PVY4_9ACTN</name>
<dbReference type="KEGG" id="mik:FOE78_04950"/>
<proteinExistence type="predicted"/>
<dbReference type="AlphaFoldDB" id="A0A516PVY4"/>
<feature type="compositionally biased region" description="Acidic residues" evidence="1">
    <location>
        <begin position="1"/>
        <end position="13"/>
    </location>
</feature>
<reference evidence="2 3" key="1">
    <citation type="submission" date="2019-07" db="EMBL/GenBank/DDBJ databases">
        <title>Microlunatus dokdonensis sp. nov. isolated from the rhizospheric soil of the wild plant Elymus tsukushiensis.</title>
        <authorList>
            <person name="Ghim S.-Y."/>
            <person name="Hwang Y.-J."/>
            <person name="Son J.-S."/>
            <person name="Shin J.-H."/>
        </authorList>
    </citation>
    <scope>NUCLEOTIDE SEQUENCE [LARGE SCALE GENOMIC DNA]</scope>
    <source>
        <strain evidence="2 3">KUDC0627</strain>
    </source>
</reference>
<evidence type="ECO:0000313" key="3">
    <source>
        <dbReference type="Proteomes" id="UP000319263"/>
    </source>
</evidence>
<accession>A0A516PVY4</accession>
<keyword evidence="3" id="KW-1185">Reference proteome</keyword>
<evidence type="ECO:0000256" key="1">
    <source>
        <dbReference type="SAM" id="MobiDB-lite"/>
    </source>
</evidence>
<dbReference type="Proteomes" id="UP000319263">
    <property type="component" value="Chromosome"/>
</dbReference>
<feature type="region of interest" description="Disordered" evidence="1">
    <location>
        <begin position="165"/>
        <end position="187"/>
    </location>
</feature>
<organism evidence="2 3">
    <name type="scientific">Microlunatus elymi</name>
    <dbReference type="NCBI Taxonomy" id="2596828"/>
    <lineage>
        <taxon>Bacteria</taxon>
        <taxon>Bacillati</taxon>
        <taxon>Actinomycetota</taxon>
        <taxon>Actinomycetes</taxon>
        <taxon>Propionibacteriales</taxon>
        <taxon>Propionibacteriaceae</taxon>
        <taxon>Microlunatus</taxon>
    </lineage>
</organism>